<feature type="transmembrane region" description="Helical" evidence="1">
    <location>
        <begin position="242"/>
        <end position="260"/>
    </location>
</feature>
<dbReference type="AlphaFoldDB" id="A0A0G3H1W2"/>
<keyword evidence="1" id="KW-0472">Membrane</keyword>
<feature type="transmembrane region" description="Helical" evidence="1">
    <location>
        <begin position="169"/>
        <end position="200"/>
    </location>
</feature>
<feature type="transmembrane region" description="Helical" evidence="1">
    <location>
        <begin position="12"/>
        <end position="31"/>
    </location>
</feature>
<keyword evidence="3" id="KW-1185">Reference proteome</keyword>
<dbReference type="PROSITE" id="PS51257">
    <property type="entry name" value="PROKAR_LIPOPROTEIN"/>
    <property type="match status" value="1"/>
</dbReference>
<proteinExistence type="predicted"/>
<dbReference type="Pfam" id="PF04018">
    <property type="entry name" value="VCA0040-like"/>
    <property type="match status" value="1"/>
</dbReference>
<keyword evidence="1" id="KW-1133">Transmembrane helix</keyword>
<protein>
    <submittedName>
        <fullName evidence="2">Putative membrane protein</fullName>
    </submittedName>
</protein>
<dbReference type="STRING" id="571915.CMUST_07340"/>
<reference evidence="2 3" key="1">
    <citation type="journal article" date="2015" name="Genome Announc.">
        <title>Complete Genome Sequence of the Type Strain Corynebacterium mustelae DSM 45274, Isolated from Various Tissues of a Male Ferret with Lethal Sepsis.</title>
        <authorList>
            <person name="Ruckert C."/>
            <person name="Eimer J."/>
            <person name="Winkler A."/>
            <person name="Tauch A."/>
        </authorList>
    </citation>
    <scope>NUCLEOTIDE SEQUENCE [LARGE SCALE GENOMIC DNA]</scope>
    <source>
        <strain evidence="2 3">DSM 45274</strain>
    </source>
</reference>
<dbReference type="InterPro" id="IPR007163">
    <property type="entry name" value="VCA0040-like"/>
</dbReference>
<name>A0A0G3H1W2_9CORY</name>
<organism evidence="2 3">
    <name type="scientific">Corynebacterium mustelae</name>
    <dbReference type="NCBI Taxonomy" id="571915"/>
    <lineage>
        <taxon>Bacteria</taxon>
        <taxon>Bacillati</taxon>
        <taxon>Actinomycetota</taxon>
        <taxon>Actinomycetes</taxon>
        <taxon>Mycobacteriales</taxon>
        <taxon>Corynebacteriaceae</taxon>
        <taxon>Corynebacterium</taxon>
    </lineage>
</organism>
<feature type="transmembrane region" description="Helical" evidence="1">
    <location>
        <begin position="142"/>
        <end position="162"/>
    </location>
</feature>
<dbReference type="OrthoDB" id="9793746at2"/>
<dbReference type="EMBL" id="CP011542">
    <property type="protein sequence ID" value="AKK05798.1"/>
    <property type="molecule type" value="Genomic_DNA"/>
</dbReference>
<feature type="transmembrane region" description="Helical" evidence="1">
    <location>
        <begin position="79"/>
        <end position="101"/>
    </location>
</feature>
<reference evidence="3" key="2">
    <citation type="submission" date="2015-05" db="EMBL/GenBank/DDBJ databases">
        <title>Complete genome sequence of Corynebacterium mustelae DSM 45274, isolated from various tissues of a male ferret with lethal sepsis.</title>
        <authorList>
            <person name="Ruckert C."/>
            <person name="Albersmeier A."/>
            <person name="Winkler A."/>
            <person name="Tauch A."/>
        </authorList>
    </citation>
    <scope>NUCLEOTIDE SEQUENCE [LARGE SCALE GENOMIC DNA]</scope>
    <source>
        <strain evidence="3">DSM 45274</strain>
    </source>
</reference>
<keyword evidence="1" id="KW-0812">Transmembrane</keyword>
<feature type="transmembrane region" description="Helical" evidence="1">
    <location>
        <begin position="212"/>
        <end position="230"/>
    </location>
</feature>
<feature type="transmembrane region" description="Helical" evidence="1">
    <location>
        <begin position="113"/>
        <end position="130"/>
    </location>
</feature>
<dbReference type="PANTHER" id="PTHR37308:SF1">
    <property type="entry name" value="POLYPRENYL-PHOSPHATE TRANSPORTER"/>
    <property type="match status" value="1"/>
</dbReference>
<evidence type="ECO:0000313" key="3">
    <source>
        <dbReference type="Proteomes" id="UP000035199"/>
    </source>
</evidence>
<dbReference type="Proteomes" id="UP000035199">
    <property type="component" value="Chromosome"/>
</dbReference>
<evidence type="ECO:0000256" key="1">
    <source>
        <dbReference type="SAM" id="Phobius"/>
    </source>
</evidence>
<dbReference type="PANTHER" id="PTHR37308">
    <property type="entry name" value="INTEGRAL MEMBRANE PROTEIN"/>
    <property type="match status" value="1"/>
</dbReference>
<sequence length="310" mass="32855">MSDTQKLAKNSPLSHVVNVIVGCLIGLAEMVPGVSGGTVALVTGIYERAIRNGDALLHAVRTAVFDRQNFKQAAAKVEWVFLASIGAGMVGTVLALSGVMHRFVEFSPQTSRALFLGMVAVSLIVPIKMIDKQDFAKNRFAAMALFLIAAVAIFFLTGITSAEKPNPPLIIIFGAAAIAVCALVLPGISGSFILLSMGLYQPVIGAVSERNMVVIAVFVLGAMTGLALFIKTLKFLITNYHTLTMMTMAGFMLGSLRALWPWQDDSTGLLPPSNDIGWLFGMMALGGIIAGGIMVLERFTDKTGTVASTN</sequence>
<accession>A0A0G3H1W2</accession>
<dbReference type="KEGG" id="cmv:CMUST_07340"/>
<gene>
    <name evidence="2" type="ORF">CMUST_07340</name>
</gene>
<feature type="transmembrane region" description="Helical" evidence="1">
    <location>
        <begin position="276"/>
        <end position="296"/>
    </location>
</feature>
<dbReference type="RefSeq" id="WP_047261939.1">
    <property type="nucleotide sequence ID" value="NZ_CP011542.1"/>
</dbReference>
<evidence type="ECO:0000313" key="2">
    <source>
        <dbReference type="EMBL" id="AKK05798.1"/>
    </source>
</evidence>
<dbReference type="PATRIC" id="fig|571915.4.peg.1566"/>